<feature type="transmembrane region" description="Helical" evidence="1">
    <location>
        <begin position="90"/>
        <end position="110"/>
    </location>
</feature>
<dbReference type="RefSeq" id="WP_015060857.1">
    <property type="nucleotide sequence ID" value="NC_019291.1"/>
</dbReference>
<dbReference type="AlphaFoldDB" id="Q2MLT0"/>
<protein>
    <submittedName>
        <fullName evidence="2">Uncharacterized protein</fullName>
    </submittedName>
</protein>
<organism evidence="2">
    <name type="scientific">Planobispora rosea</name>
    <dbReference type="NCBI Taxonomy" id="35762"/>
    <lineage>
        <taxon>Bacteria</taxon>
        <taxon>Bacillati</taxon>
        <taxon>Actinomycetota</taxon>
        <taxon>Actinomycetes</taxon>
        <taxon>Streptosporangiales</taxon>
        <taxon>Streptosporangiaceae</taxon>
        <taxon>Planobispora</taxon>
    </lineage>
</organism>
<name>Q2MLT0_PLARO</name>
<reference evidence="2" key="1">
    <citation type="submission" date="2005-11" db="EMBL/GenBank/DDBJ databases">
        <title>Complete nucleotide sequence of Planobispora linear plasmid pPR2.</title>
        <authorList>
            <person name="Yang Y."/>
            <person name="Qin Z."/>
        </authorList>
    </citation>
    <scope>NUCLEOTIDE SEQUENCE</scope>
    <source>
        <plasmid evidence="2">pPR2</plasmid>
    </source>
</reference>
<proteinExistence type="predicted"/>
<dbReference type="Pfam" id="PF10935">
    <property type="entry name" value="DUF2637"/>
    <property type="match status" value="1"/>
</dbReference>
<evidence type="ECO:0000313" key="4">
    <source>
        <dbReference type="Proteomes" id="UP000655044"/>
    </source>
</evidence>
<keyword evidence="1" id="KW-0812">Transmembrane</keyword>
<dbReference type="InterPro" id="IPR021235">
    <property type="entry name" value="DUF2637"/>
</dbReference>
<keyword evidence="2" id="KW-0614">Plasmid</keyword>
<evidence type="ECO:0000313" key="3">
    <source>
        <dbReference type="EMBL" id="GIH89218.1"/>
    </source>
</evidence>
<feature type="transmembrane region" description="Helical" evidence="1">
    <location>
        <begin position="122"/>
        <end position="140"/>
    </location>
</feature>
<dbReference type="Proteomes" id="UP000655044">
    <property type="component" value="Unassembled WGS sequence"/>
</dbReference>
<geneLocation type="plasmid" evidence="2">
    <name>pPR2</name>
</geneLocation>
<sequence length="353" mass="38072">MTTPTHDHQDSAGASPTRSQRTLIVVIAVSLGLVVLAPIALSSQHIYEWARDPMGLGLGVLFAVLAFVALDLAATLCVSMTVYSGLRGEGAGIFGLLTWVFAGGSAWINWQSAETTASPLDGPFFAAMSIAGPVLLEATLARVRKWTRQAAGTQVSAHPRFGIRWLVSPGETLSAWAASRRENIARPELAIAYVRERAALASMSDVDAIRYAWSAMGSYDEYNARLWLQARGRTVTQAAMDEATADRPRTPLQATQIRPILPPVPPDDDPDGRPVPVETDPLAADRAMLATLGSKRDMIRHAFAVRGDYDVPGAVSWLAERGVTITKSDAYAVRKAEQENARAMLRALPSQRA</sequence>
<keyword evidence="1" id="KW-1133">Transmembrane helix</keyword>
<gene>
    <name evidence="2" type="ORF">pPR2.8</name>
    <name evidence="3" type="ORF">Pro02_76260</name>
</gene>
<feature type="transmembrane region" description="Helical" evidence="1">
    <location>
        <begin position="23"/>
        <end position="42"/>
    </location>
</feature>
<dbReference type="EMBL" id="BOOI01000116">
    <property type="protein sequence ID" value="GIH89218.1"/>
    <property type="molecule type" value="Genomic_DNA"/>
</dbReference>
<dbReference type="EMBL" id="DQ302475">
    <property type="protein sequence ID" value="ABC59132.1"/>
    <property type="molecule type" value="Genomic_DNA"/>
</dbReference>
<keyword evidence="4" id="KW-1185">Reference proteome</keyword>
<evidence type="ECO:0000313" key="2">
    <source>
        <dbReference type="EMBL" id="ABC59132.1"/>
    </source>
</evidence>
<accession>Q2MLT0</accession>
<reference evidence="3" key="2">
    <citation type="submission" date="2021-01" db="EMBL/GenBank/DDBJ databases">
        <title>Whole genome shotgun sequence of Planobispora rosea NBRC 15558.</title>
        <authorList>
            <person name="Komaki H."/>
            <person name="Tamura T."/>
        </authorList>
    </citation>
    <scope>NUCLEOTIDE SEQUENCE</scope>
    <source>
        <strain evidence="3">NBRC 15558</strain>
    </source>
</reference>
<feature type="transmembrane region" description="Helical" evidence="1">
    <location>
        <begin position="54"/>
        <end position="78"/>
    </location>
</feature>
<keyword evidence="1" id="KW-0472">Membrane</keyword>
<evidence type="ECO:0000256" key="1">
    <source>
        <dbReference type="SAM" id="Phobius"/>
    </source>
</evidence>